<evidence type="ECO:0000313" key="7">
    <source>
        <dbReference type="EMBL" id="KAF7315829.1"/>
    </source>
</evidence>
<feature type="transmembrane region" description="Helical" evidence="6">
    <location>
        <begin position="48"/>
        <end position="66"/>
    </location>
</feature>
<dbReference type="AlphaFoldDB" id="A0A8H6TEK5"/>
<dbReference type="GO" id="GO:0016020">
    <property type="term" value="C:membrane"/>
    <property type="evidence" value="ECO:0007669"/>
    <property type="project" value="UniProtKB-SubCell"/>
</dbReference>
<protein>
    <submittedName>
        <fullName evidence="7">Uncharacterized protein</fullName>
    </submittedName>
</protein>
<dbReference type="OrthoDB" id="4454541at2759"/>
<dbReference type="PANTHER" id="PTHR43791">
    <property type="entry name" value="PERMEASE-RELATED"/>
    <property type="match status" value="1"/>
</dbReference>
<keyword evidence="4 6" id="KW-1133">Transmembrane helix</keyword>
<dbReference type="InterPro" id="IPR036259">
    <property type="entry name" value="MFS_trans_sf"/>
</dbReference>
<comment type="subcellular location">
    <subcellularLocation>
        <location evidence="1">Membrane</location>
        <topology evidence="1">Multi-pass membrane protein</topology>
    </subcellularLocation>
</comment>
<evidence type="ECO:0000256" key="1">
    <source>
        <dbReference type="ARBA" id="ARBA00004141"/>
    </source>
</evidence>
<keyword evidence="5 6" id="KW-0472">Membrane</keyword>
<evidence type="ECO:0000256" key="4">
    <source>
        <dbReference type="ARBA" id="ARBA00022989"/>
    </source>
</evidence>
<keyword evidence="2" id="KW-0813">Transport</keyword>
<evidence type="ECO:0000256" key="3">
    <source>
        <dbReference type="ARBA" id="ARBA00022692"/>
    </source>
</evidence>
<evidence type="ECO:0000256" key="5">
    <source>
        <dbReference type="ARBA" id="ARBA00023136"/>
    </source>
</evidence>
<comment type="caution">
    <text evidence="7">The sequence shown here is derived from an EMBL/GenBank/DDBJ whole genome shotgun (WGS) entry which is preliminary data.</text>
</comment>
<reference evidence="7" key="1">
    <citation type="submission" date="2020-05" db="EMBL/GenBank/DDBJ databases">
        <title>Mycena genomes resolve the evolution of fungal bioluminescence.</title>
        <authorList>
            <person name="Tsai I.J."/>
        </authorList>
    </citation>
    <scope>NUCLEOTIDE SEQUENCE</scope>
    <source>
        <strain evidence="7">171206Taipei</strain>
    </source>
</reference>
<proteinExistence type="predicted"/>
<keyword evidence="8" id="KW-1185">Reference proteome</keyword>
<gene>
    <name evidence="7" type="ORF">MIND_00099100</name>
</gene>
<evidence type="ECO:0000256" key="2">
    <source>
        <dbReference type="ARBA" id="ARBA00022448"/>
    </source>
</evidence>
<dbReference type="SUPFAM" id="SSF103473">
    <property type="entry name" value="MFS general substrate transporter"/>
    <property type="match status" value="1"/>
</dbReference>
<dbReference type="EMBL" id="JACAZF010000001">
    <property type="protein sequence ID" value="KAF7315829.1"/>
    <property type="molecule type" value="Genomic_DNA"/>
</dbReference>
<name>A0A8H6TEK5_9AGAR</name>
<evidence type="ECO:0000256" key="6">
    <source>
        <dbReference type="SAM" id="Phobius"/>
    </source>
</evidence>
<dbReference type="PANTHER" id="PTHR43791:SF59">
    <property type="entry name" value="TRANSPORTER, PUTATIVE (AFU_ORTHOLOGUE AFUA_1G06550)-RELATED"/>
    <property type="match status" value="1"/>
</dbReference>
<organism evidence="7 8">
    <name type="scientific">Mycena indigotica</name>
    <dbReference type="NCBI Taxonomy" id="2126181"/>
    <lineage>
        <taxon>Eukaryota</taxon>
        <taxon>Fungi</taxon>
        <taxon>Dikarya</taxon>
        <taxon>Basidiomycota</taxon>
        <taxon>Agaricomycotina</taxon>
        <taxon>Agaricomycetes</taxon>
        <taxon>Agaricomycetidae</taxon>
        <taxon>Agaricales</taxon>
        <taxon>Marasmiineae</taxon>
        <taxon>Mycenaceae</taxon>
        <taxon>Mycena</taxon>
    </lineage>
</organism>
<dbReference type="Proteomes" id="UP000636479">
    <property type="component" value="Unassembled WGS sequence"/>
</dbReference>
<dbReference type="GO" id="GO:0022857">
    <property type="term" value="F:transmembrane transporter activity"/>
    <property type="evidence" value="ECO:0007669"/>
    <property type="project" value="TreeGrafter"/>
</dbReference>
<dbReference type="GeneID" id="59340458"/>
<sequence length="99" mass="10483">MPQVGPLIVRPLGFDQLNTILLQMPFGVVQIIATLAGGIVATRLKLKFPVLIALTIPPIAGAAALLKINRASSNAKAALLGSYYLWAFNIVSQKANDVT</sequence>
<feature type="transmembrane region" description="Helical" evidence="6">
    <location>
        <begin position="20"/>
        <end position="41"/>
    </location>
</feature>
<accession>A0A8H6TEK5</accession>
<evidence type="ECO:0000313" key="8">
    <source>
        <dbReference type="Proteomes" id="UP000636479"/>
    </source>
</evidence>
<keyword evidence="3 6" id="KW-0812">Transmembrane</keyword>
<dbReference type="RefSeq" id="XP_037225852.1">
    <property type="nucleotide sequence ID" value="XM_037357942.1"/>
</dbReference>